<evidence type="ECO:0000259" key="22">
    <source>
        <dbReference type="PROSITE" id="PS51184"/>
    </source>
</evidence>
<dbReference type="PROSITE" id="PS01359">
    <property type="entry name" value="ZF_PHD_1"/>
    <property type="match status" value="1"/>
</dbReference>
<evidence type="ECO:0000256" key="7">
    <source>
        <dbReference type="ARBA" id="ARBA00022723"/>
    </source>
</evidence>
<proteinExistence type="inferred from homology"/>
<dbReference type="InterPro" id="IPR009548">
    <property type="entry name" value="Prkrip1"/>
</dbReference>
<feature type="region of interest" description="Disordered" evidence="20">
    <location>
        <begin position="232"/>
        <end position="403"/>
    </location>
</feature>
<evidence type="ECO:0000256" key="11">
    <source>
        <dbReference type="ARBA" id="ARBA00022964"/>
    </source>
</evidence>
<gene>
    <name evidence="23" type="ORF">D6C90_03318</name>
</gene>
<feature type="compositionally biased region" description="Polar residues" evidence="20">
    <location>
        <begin position="245"/>
        <end position="259"/>
    </location>
</feature>
<feature type="compositionally biased region" description="Low complexity" evidence="20">
    <location>
        <begin position="1422"/>
        <end position="1431"/>
    </location>
</feature>
<dbReference type="Pfam" id="PF17811">
    <property type="entry name" value="JHD"/>
    <property type="match status" value="1"/>
</dbReference>
<dbReference type="InterPro" id="IPR011011">
    <property type="entry name" value="Znf_FYVE_PHD"/>
</dbReference>
<keyword evidence="10" id="KW-0156">Chromatin regulator</keyword>
<comment type="caution">
    <text evidence="23">The sequence shown here is derived from an EMBL/GenBank/DDBJ whole genome shotgun (WGS) entry which is preliminary data.</text>
</comment>
<dbReference type="InterPro" id="IPR003347">
    <property type="entry name" value="JmjC_dom"/>
</dbReference>
<keyword evidence="11" id="KW-0223">Dioxygenase</keyword>
<keyword evidence="16" id="KW-0539">Nucleus</keyword>
<comment type="similarity">
    <text evidence="4">Belongs to the JHDM1 histone demethylase family.</text>
</comment>
<evidence type="ECO:0000313" key="23">
    <source>
        <dbReference type="EMBL" id="THZ49625.1"/>
    </source>
</evidence>
<feature type="region of interest" description="Disordered" evidence="20">
    <location>
        <begin position="1402"/>
        <end position="1438"/>
    </location>
</feature>
<keyword evidence="8 19" id="KW-0863">Zinc-finger</keyword>
<dbReference type="Proteomes" id="UP000310121">
    <property type="component" value="Unassembled WGS sequence"/>
</dbReference>
<keyword evidence="14" id="KW-0805">Transcription regulation</keyword>
<reference evidence="23 24" key="1">
    <citation type="submission" date="2018-10" db="EMBL/GenBank/DDBJ databases">
        <title>Fifty Aureobasidium pullulans genomes reveal a recombining polyextremotolerant generalist.</title>
        <authorList>
            <person name="Gostincar C."/>
            <person name="Turk M."/>
            <person name="Zajc J."/>
            <person name="Gunde-Cimerman N."/>
        </authorList>
    </citation>
    <scope>NUCLEOTIDE SEQUENCE [LARGE SCALE GENOMIC DNA]</scope>
    <source>
        <strain evidence="23 24">EXF-3844</strain>
    </source>
</reference>
<evidence type="ECO:0000256" key="16">
    <source>
        <dbReference type="ARBA" id="ARBA00023242"/>
    </source>
</evidence>
<dbReference type="Pfam" id="PF06658">
    <property type="entry name" value="DUF1168"/>
    <property type="match status" value="1"/>
</dbReference>
<feature type="compositionally biased region" description="Basic residues" evidence="20">
    <location>
        <begin position="346"/>
        <end position="360"/>
    </location>
</feature>
<dbReference type="InterPro" id="IPR001138">
    <property type="entry name" value="Zn2Cys6_DnaBD"/>
</dbReference>
<dbReference type="SUPFAM" id="SSF57903">
    <property type="entry name" value="FYVE/PHD zinc finger"/>
    <property type="match status" value="1"/>
</dbReference>
<feature type="compositionally biased region" description="Basic and acidic residues" evidence="20">
    <location>
        <begin position="1011"/>
        <end position="1022"/>
    </location>
</feature>
<feature type="compositionally biased region" description="Basic and acidic residues" evidence="20">
    <location>
        <begin position="1638"/>
        <end position="1658"/>
    </location>
</feature>
<evidence type="ECO:0000256" key="12">
    <source>
        <dbReference type="ARBA" id="ARBA00023002"/>
    </source>
</evidence>
<feature type="region of interest" description="Disordered" evidence="20">
    <location>
        <begin position="1275"/>
        <end position="1314"/>
    </location>
</feature>
<keyword evidence="7" id="KW-0479">Metal-binding</keyword>
<evidence type="ECO:0000256" key="4">
    <source>
        <dbReference type="ARBA" id="ARBA00008037"/>
    </source>
</evidence>
<dbReference type="PROSITE" id="PS51184">
    <property type="entry name" value="JMJC"/>
    <property type="match status" value="1"/>
</dbReference>
<dbReference type="GO" id="GO:0140680">
    <property type="term" value="F:histone H3K36me/H3K36me2 demethylase activity"/>
    <property type="evidence" value="ECO:0007669"/>
    <property type="project" value="UniProtKB-EC"/>
</dbReference>
<feature type="compositionally biased region" description="Low complexity" evidence="20">
    <location>
        <begin position="130"/>
        <end position="139"/>
    </location>
</feature>
<feature type="compositionally biased region" description="Low complexity" evidence="20">
    <location>
        <begin position="1717"/>
        <end position="1728"/>
    </location>
</feature>
<comment type="subcellular location">
    <subcellularLocation>
        <location evidence="3">Nucleus</location>
    </subcellularLocation>
</comment>
<dbReference type="GO" id="GO:0008270">
    <property type="term" value="F:zinc ion binding"/>
    <property type="evidence" value="ECO:0007669"/>
    <property type="project" value="UniProtKB-KW"/>
</dbReference>
<evidence type="ECO:0000256" key="18">
    <source>
        <dbReference type="ARBA" id="ARBA00047915"/>
    </source>
</evidence>
<keyword evidence="13" id="KW-0408">Iron</keyword>
<dbReference type="GO" id="GO:0003725">
    <property type="term" value="F:double-stranded RNA binding"/>
    <property type="evidence" value="ECO:0007669"/>
    <property type="project" value="InterPro"/>
</dbReference>
<feature type="domain" description="PHD-type" evidence="21">
    <location>
        <begin position="453"/>
        <end position="510"/>
    </location>
</feature>
<dbReference type="CDD" id="cd00067">
    <property type="entry name" value="GAL4"/>
    <property type="match status" value="1"/>
</dbReference>
<feature type="region of interest" description="Disordered" evidence="20">
    <location>
        <begin position="1007"/>
        <end position="1099"/>
    </location>
</feature>
<dbReference type="Pfam" id="PF02373">
    <property type="entry name" value="JmjC"/>
    <property type="match status" value="1"/>
</dbReference>
<feature type="compositionally biased region" description="Basic and acidic residues" evidence="20">
    <location>
        <begin position="1811"/>
        <end position="1837"/>
    </location>
</feature>
<evidence type="ECO:0000256" key="20">
    <source>
        <dbReference type="SAM" id="MobiDB-lite"/>
    </source>
</evidence>
<feature type="compositionally biased region" description="Basic residues" evidence="20">
    <location>
        <begin position="1798"/>
        <end position="1810"/>
    </location>
</feature>
<dbReference type="InterPro" id="IPR041070">
    <property type="entry name" value="JHD"/>
</dbReference>
<dbReference type="SMART" id="SM00249">
    <property type="entry name" value="PHD"/>
    <property type="match status" value="1"/>
</dbReference>
<dbReference type="SMART" id="SM00558">
    <property type="entry name" value="JmjC"/>
    <property type="match status" value="1"/>
</dbReference>
<evidence type="ECO:0000256" key="10">
    <source>
        <dbReference type="ARBA" id="ARBA00022853"/>
    </source>
</evidence>
<keyword evidence="9" id="KW-0862">Zinc</keyword>
<evidence type="ECO:0000256" key="9">
    <source>
        <dbReference type="ARBA" id="ARBA00022833"/>
    </source>
</evidence>
<comment type="catalytic activity">
    <reaction evidence="18">
        <text>N(6),N(6)-dimethyl-L-lysyl(36)-[histone H3] + 2 2-oxoglutarate + 2 O2 = L-lysyl(36)-[histone H3] + 2 formaldehyde + 2 succinate + 2 CO2</text>
        <dbReference type="Rhea" id="RHEA:42032"/>
        <dbReference type="Rhea" id="RHEA-COMP:9785"/>
        <dbReference type="Rhea" id="RHEA-COMP:9787"/>
        <dbReference type="ChEBI" id="CHEBI:15379"/>
        <dbReference type="ChEBI" id="CHEBI:16526"/>
        <dbReference type="ChEBI" id="CHEBI:16810"/>
        <dbReference type="ChEBI" id="CHEBI:16842"/>
        <dbReference type="ChEBI" id="CHEBI:29969"/>
        <dbReference type="ChEBI" id="CHEBI:30031"/>
        <dbReference type="ChEBI" id="CHEBI:61976"/>
        <dbReference type="EC" id="1.14.11.27"/>
    </reaction>
</comment>
<keyword evidence="15" id="KW-0804">Transcription</keyword>
<evidence type="ECO:0000256" key="19">
    <source>
        <dbReference type="PROSITE-ProRule" id="PRU00146"/>
    </source>
</evidence>
<dbReference type="GO" id="GO:0000981">
    <property type="term" value="F:DNA-binding transcription factor activity, RNA polymerase II-specific"/>
    <property type="evidence" value="ECO:0007669"/>
    <property type="project" value="InterPro"/>
</dbReference>
<evidence type="ECO:0000256" key="15">
    <source>
        <dbReference type="ARBA" id="ARBA00023163"/>
    </source>
</evidence>
<evidence type="ECO:0000256" key="13">
    <source>
        <dbReference type="ARBA" id="ARBA00023004"/>
    </source>
</evidence>
<feature type="compositionally biased region" description="Basic and acidic residues" evidence="20">
    <location>
        <begin position="261"/>
        <end position="272"/>
    </location>
</feature>
<dbReference type="Pfam" id="PF00628">
    <property type="entry name" value="PHD"/>
    <property type="match status" value="1"/>
</dbReference>
<evidence type="ECO:0000256" key="2">
    <source>
        <dbReference type="ARBA" id="ARBA00003909"/>
    </source>
</evidence>
<dbReference type="PROSITE" id="PS50016">
    <property type="entry name" value="ZF_PHD_2"/>
    <property type="match status" value="1"/>
</dbReference>
<evidence type="ECO:0000256" key="6">
    <source>
        <dbReference type="ARBA" id="ARBA00015153"/>
    </source>
</evidence>
<feature type="compositionally biased region" description="Low complexity" evidence="20">
    <location>
        <begin position="1062"/>
        <end position="1094"/>
    </location>
</feature>
<feature type="compositionally biased region" description="Polar residues" evidence="20">
    <location>
        <begin position="309"/>
        <end position="325"/>
    </location>
</feature>
<feature type="compositionally biased region" description="Low complexity" evidence="20">
    <location>
        <begin position="378"/>
        <end position="390"/>
    </location>
</feature>
<dbReference type="InterPro" id="IPR001965">
    <property type="entry name" value="Znf_PHD"/>
</dbReference>
<dbReference type="PANTHER" id="PTHR23123">
    <property type="entry name" value="PHD/F-BOX CONTAINING PROTEIN"/>
    <property type="match status" value="1"/>
</dbReference>
<dbReference type="EC" id="1.14.11.27" evidence="5"/>
<feature type="compositionally biased region" description="Basic and acidic residues" evidence="20">
    <location>
        <begin position="1038"/>
        <end position="1061"/>
    </location>
</feature>
<evidence type="ECO:0000259" key="21">
    <source>
        <dbReference type="PROSITE" id="PS50016"/>
    </source>
</evidence>
<accession>A0A4S9VE99</accession>
<dbReference type="InterPro" id="IPR050690">
    <property type="entry name" value="JHDM1_Histone_Demethylase"/>
</dbReference>
<dbReference type="SUPFAM" id="SSF51197">
    <property type="entry name" value="Clavaminate synthase-like"/>
    <property type="match status" value="1"/>
</dbReference>
<organism evidence="23 24">
    <name type="scientific">Aureobasidium pullulans</name>
    <name type="common">Black yeast</name>
    <name type="synonym">Pullularia pullulans</name>
    <dbReference type="NCBI Taxonomy" id="5580"/>
    <lineage>
        <taxon>Eukaryota</taxon>
        <taxon>Fungi</taxon>
        <taxon>Dikarya</taxon>
        <taxon>Ascomycota</taxon>
        <taxon>Pezizomycotina</taxon>
        <taxon>Dothideomycetes</taxon>
        <taxon>Dothideomycetidae</taxon>
        <taxon>Dothideales</taxon>
        <taxon>Saccotheciaceae</taxon>
        <taxon>Aureobasidium</taxon>
    </lineage>
</organism>
<evidence type="ECO:0000256" key="5">
    <source>
        <dbReference type="ARBA" id="ARBA00013246"/>
    </source>
</evidence>
<evidence type="ECO:0000256" key="3">
    <source>
        <dbReference type="ARBA" id="ARBA00004123"/>
    </source>
</evidence>
<feature type="compositionally biased region" description="Basic and acidic residues" evidence="20">
    <location>
        <begin position="392"/>
        <end position="403"/>
    </location>
</feature>
<feature type="region of interest" description="Disordered" evidence="20">
    <location>
        <begin position="1670"/>
        <end position="1702"/>
    </location>
</feature>
<evidence type="ECO:0000313" key="24">
    <source>
        <dbReference type="Proteomes" id="UP000310121"/>
    </source>
</evidence>
<comment type="function">
    <text evidence="2">Histone demethylase that specifically demethylates 'Lys-36' of histone H3, thereby playing a central role in histone code.</text>
</comment>
<evidence type="ECO:0000256" key="14">
    <source>
        <dbReference type="ARBA" id="ARBA00023015"/>
    </source>
</evidence>
<evidence type="ECO:0000256" key="8">
    <source>
        <dbReference type="ARBA" id="ARBA00022771"/>
    </source>
</evidence>
<dbReference type="Gene3D" id="2.60.120.650">
    <property type="entry name" value="Cupin"/>
    <property type="match status" value="2"/>
</dbReference>
<feature type="region of interest" description="Disordered" evidence="20">
    <location>
        <begin position="1565"/>
        <end position="1658"/>
    </location>
</feature>
<feature type="domain" description="JmjC" evidence="22">
    <location>
        <begin position="704"/>
        <end position="862"/>
    </location>
</feature>
<feature type="region of interest" description="Disordered" evidence="20">
    <location>
        <begin position="1"/>
        <end position="163"/>
    </location>
</feature>
<feature type="compositionally biased region" description="Polar residues" evidence="20">
    <location>
        <begin position="1598"/>
        <end position="1612"/>
    </location>
</feature>
<dbReference type="InterPro" id="IPR019786">
    <property type="entry name" value="Zinc_finger_PHD-type_CS"/>
</dbReference>
<evidence type="ECO:0000256" key="1">
    <source>
        <dbReference type="ARBA" id="ARBA00001954"/>
    </source>
</evidence>
<evidence type="ECO:0000256" key="17">
    <source>
        <dbReference type="ARBA" id="ARBA00031083"/>
    </source>
</evidence>
<dbReference type="GO" id="GO:0005634">
    <property type="term" value="C:nucleus"/>
    <property type="evidence" value="ECO:0007669"/>
    <property type="project" value="UniProtKB-SubCell"/>
</dbReference>
<protein>
    <recommendedName>
        <fullName evidence="6">JmjC domain-containing histone demethylation protein 1</fullName>
        <ecNumber evidence="5">1.14.11.27</ecNumber>
    </recommendedName>
    <alternativeName>
        <fullName evidence="17">[Histone-H3]-lysine-36 demethylase 1</fullName>
    </alternativeName>
</protein>
<feature type="region of interest" description="Disordered" evidence="20">
    <location>
        <begin position="1715"/>
        <end position="1868"/>
    </location>
</feature>
<dbReference type="InterPro" id="IPR019787">
    <property type="entry name" value="Znf_PHD-finger"/>
</dbReference>
<comment type="cofactor">
    <cofactor evidence="1">
        <name>Fe(2+)</name>
        <dbReference type="ChEBI" id="CHEBI:29033"/>
    </cofactor>
</comment>
<feature type="compositionally biased region" description="Basic and acidic residues" evidence="20">
    <location>
        <begin position="1757"/>
        <end position="1797"/>
    </location>
</feature>
<feature type="region of interest" description="Disordered" evidence="20">
    <location>
        <begin position="416"/>
        <end position="451"/>
    </location>
</feature>
<sequence>MASFKSAFKRSPLSIDPNARPPSPESPQWEPLSPPRPIEPTLNYPASVQSSLWAPKPPPTASQQPEKSRGHQRSPSTIEVLADAALSTSPQLPPAQPLVQHAPDNFVTPEPVRGTKRARSDAGPGPQAYAFSARPSSSHHFSRPRVNPLAPNTDRQRRQSTNTAIVTSLEDAELLLNFAGRVTSQPPLPEPPIRHVPLGTSAHPTTTNFYTAPQAPPPQAYPFTPVTPYVAPVFVPDPIPAPSVASENASASLPSPQGTNEDEKSMDTDKEVSQSTENASATVAVVSESPRERAPQQTHTPPEEERSQLEQSTAVIAPTAPSTQAAVEPLTASVELQQPSDAPAVRPRRGWPKGKPRGPRNKNSTITKPRSSARRSRASTAKSVADSSDSSAEEKRARRKSDSDLSYLFSEQLQSRSEDSRAATVPPNLRFEILQPNLRPAPSTRKPSKDVQETVCASCAQTRESNHGELDQWISCNGCQLWFHFDCAGFKNERDVRDVSKFFCKACEPKHGATTFVRKSSRAHAAVDYAGLNQGILKTSDDNPEHHYIQPIKDGSFTFDQEMFPRMRPELVTREFFETCSSFSEPVVIPAEFNPKLPRQRTAPSHDADDTTAFAFGNAEEEEVLLQDFEYETVRDDGQDRLDMVVPRDLTVRHVAELVGPHEPLEVIDVKTQGTEGKWNLSKWADYYEADGEKAVRNVISLEVSETKLGRLLRRPKVVRDIDLQDSVWPDEETFKGNYPKVQFYCLMSVADSFTDFHIDFGGSSVYYHILRGKKTFFFIPPKPSHLKKYEDWNNSHEQNFTWLPEATKECYRVDLSAGDTMLIPSGWIHAVWTPENSLVIGGNFLTRMHYSTQFRIVDIEKAIKTPQKFRYPHFQKVMWYTVIKYLETDPLPADVAQIFYNGARFVRERPVWEEFGQHGKGSSVAPGSAYYNCRYYSQVELDGLPDLINFIFRTVMISLGRIEGVTEDTRKKVMRSIPKSRGEPLELARTFALWVAWKRGNEDPPAWAHPDADLPDKESAAPKKLSARALKAMQRQEAFEAFKAAPERQMTRRHASRDVDSATATSPRPSMPPMSASQTQTTPGPGGQHTSTPKTSVLGPKRVACDACRKRRIKCKHKDVVTTSTSFGQPVMMFQSTPSLDGTADAMPYDLQRRDSRDFFAANTVSPVKLPEQTIQTTAFGQSVQAIDQNLQSMQSMQGMQGMQSMQNGQANHIAGIAPMAQMTSTDGNGPAVIPGNALLADPNSKRGRSKACLDCRKSKRRCIHDENGKIDPIKAEQTPVPRGSVVSKKRRTSGDMESPIKKSKQAKTSQAAPVMPFSMEPSYQQNMVSPQQYKQYPYAPEANIPHWQHASYMYPDPTSNGGNVVLHGGPYHQQSDLNGSYNAQSLEQLANEVLDSRYVNDGDYTVPQSNGDSALHPALQQQNSASSQSIGNREETSPLLAKARPSFHNGIGLDLANQPAEISHDHRPMSSGGPVQPYSANLLGSHSQNVAGAMSEALKPEPEFAAGQVNATSQDVSVQHLPEATALNGASMAHVEEAATSPEKTAPSFSVAPITGLASIPLYQPPAPPLTKSQTPRIPRHSFSGSTEKPMIRMQRSLSKTPVPTQITETTELKTPGSKKHQRDSLSATPATAKSKKSEPVIREKSIVEEEEEQSVKLARELQDQDWGLQNIPESIPTHRDPRSGQATKKRALSPRSKQSAHLEHLFAFPEKAITSTTSSRNTSSSLPPEIVANVQGSSAGAGSGEFHVYKASRRREYERLRAMDEEKEKEERDGEFEMRKKEQEERDREKTEKNRVKREKARLRKEKGKAGKNKEEGGEGESKGDVVQKKEKFKPNVAVQRNGLNGEAEVGPAVEEQGIVFLDED</sequence>
<dbReference type="EMBL" id="QZBN01000220">
    <property type="protein sequence ID" value="THZ49625.1"/>
    <property type="molecule type" value="Genomic_DNA"/>
</dbReference>
<name>A0A4S9VE99_AURPU</name>
<dbReference type="CDD" id="cd15517">
    <property type="entry name" value="PHD_TCF19_like"/>
    <property type="match status" value="1"/>
</dbReference>
<feature type="region of interest" description="Disordered" evidence="20">
    <location>
        <begin position="183"/>
        <end position="216"/>
    </location>
</feature>
<keyword evidence="12" id="KW-0560">Oxidoreductase</keyword>